<evidence type="ECO:0000313" key="4">
    <source>
        <dbReference type="Proteomes" id="UP000091820"/>
    </source>
</evidence>
<keyword evidence="4" id="KW-1185">Reference proteome</keyword>
<feature type="compositionally biased region" description="Low complexity" evidence="1">
    <location>
        <begin position="150"/>
        <end position="187"/>
    </location>
</feature>
<keyword evidence="2" id="KW-0472">Membrane</keyword>
<dbReference type="EnsemblMetazoa" id="GBRI000957-RA">
    <property type="protein sequence ID" value="GBRI000957-PA"/>
    <property type="gene ID" value="GBRI000957"/>
</dbReference>
<keyword evidence="2" id="KW-1133">Transmembrane helix</keyword>
<protein>
    <submittedName>
        <fullName evidence="3">Uncharacterized protein</fullName>
    </submittedName>
</protein>
<dbReference type="AlphaFoldDB" id="A0A1A9VZX6"/>
<organism evidence="3 4">
    <name type="scientific">Glossina brevipalpis</name>
    <dbReference type="NCBI Taxonomy" id="37001"/>
    <lineage>
        <taxon>Eukaryota</taxon>
        <taxon>Metazoa</taxon>
        <taxon>Ecdysozoa</taxon>
        <taxon>Arthropoda</taxon>
        <taxon>Hexapoda</taxon>
        <taxon>Insecta</taxon>
        <taxon>Pterygota</taxon>
        <taxon>Neoptera</taxon>
        <taxon>Endopterygota</taxon>
        <taxon>Diptera</taxon>
        <taxon>Brachycera</taxon>
        <taxon>Muscomorpha</taxon>
        <taxon>Hippoboscoidea</taxon>
        <taxon>Glossinidae</taxon>
        <taxon>Glossina</taxon>
    </lineage>
</organism>
<accession>A0A1A9VZX6</accession>
<sequence length="258" mass="30292">MFNIQFAQIPRADPNESWRIMPIDFDVQNLAQVVWIIIIVLNIYVLMLLYRVAKEYRVERVTKLTIAREVRQKIKRKRQIWLKSFNTKKITESSSLLSSYLSNCTAESDFNHTKSSTKSTWWSKPIKQRTEKKLQSENCRQQQRQKRQPKQQLHGVQQRQQQSQQQQFFKRPSVISPSPSPSSSSSPRMLCSRASILSGKLRQEDYPSDSNNLHRLLIMDSYGHVIQEIPFYECDYAEAVHATCRCNNLYVVALKYNS</sequence>
<evidence type="ECO:0000313" key="3">
    <source>
        <dbReference type="EnsemblMetazoa" id="GBRI000957-PA"/>
    </source>
</evidence>
<evidence type="ECO:0000256" key="2">
    <source>
        <dbReference type="SAM" id="Phobius"/>
    </source>
</evidence>
<dbReference type="Proteomes" id="UP000091820">
    <property type="component" value="Unassembled WGS sequence"/>
</dbReference>
<dbReference type="VEuPathDB" id="VectorBase:GBRI000957"/>
<feature type="compositionally biased region" description="Low complexity" evidence="1">
    <location>
        <begin position="113"/>
        <end position="124"/>
    </location>
</feature>
<reference evidence="3" key="2">
    <citation type="submission" date="2020-05" db="UniProtKB">
        <authorList>
            <consortium name="EnsemblMetazoa"/>
        </authorList>
    </citation>
    <scope>IDENTIFICATION</scope>
    <source>
        <strain evidence="3">IAEA</strain>
    </source>
</reference>
<keyword evidence="2" id="KW-0812">Transmembrane</keyword>
<feature type="transmembrane region" description="Helical" evidence="2">
    <location>
        <begin position="30"/>
        <end position="50"/>
    </location>
</feature>
<name>A0A1A9VZX6_9MUSC</name>
<feature type="region of interest" description="Disordered" evidence="1">
    <location>
        <begin position="109"/>
        <end position="189"/>
    </location>
</feature>
<proteinExistence type="predicted"/>
<reference evidence="4" key="1">
    <citation type="submission" date="2014-03" db="EMBL/GenBank/DDBJ databases">
        <authorList>
            <person name="Aksoy S."/>
            <person name="Warren W."/>
            <person name="Wilson R.K."/>
        </authorList>
    </citation>
    <scope>NUCLEOTIDE SEQUENCE [LARGE SCALE GENOMIC DNA]</scope>
    <source>
        <strain evidence="4">IAEA</strain>
    </source>
</reference>
<dbReference type="STRING" id="37001.A0A1A9VZX6"/>
<evidence type="ECO:0000256" key="1">
    <source>
        <dbReference type="SAM" id="MobiDB-lite"/>
    </source>
</evidence>